<feature type="transmembrane region" description="Helical" evidence="2">
    <location>
        <begin position="467"/>
        <end position="489"/>
    </location>
</feature>
<dbReference type="NCBIfam" id="NF047321">
    <property type="entry name" value="SCO7613_CTERM"/>
    <property type="match status" value="1"/>
</dbReference>
<comment type="caution">
    <text evidence="3">The sequence shown here is derived from an EMBL/GenBank/DDBJ whole genome shotgun (WGS) entry which is preliminary data.</text>
</comment>
<feature type="transmembrane region" description="Helical" evidence="2">
    <location>
        <begin position="138"/>
        <end position="159"/>
    </location>
</feature>
<keyword evidence="4" id="KW-1185">Reference proteome</keyword>
<feature type="transmembrane region" description="Helical" evidence="2">
    <location>
        <begin position="823"/>
        <end position="840"/>
    </location>
</feature>
<keyword evidence="1" id="KW-0175">Coiled coil</keyword>
<feature type="transmembrane region" description="Helical" evidence="2">
    <location>
        <begin position="501"/>
        <end position="518"/>
    </location>
</feature>
<feature type="transmembrane region" description="Helical" evidence="2">
    <location>
        <begin position="795"/>
        <end position="817"/>
    </location>
</feature>
<sequence length="858" mass="87833">MTSSMPPVPGQPPRAPLGCPDCGATLDPTMPARCPACRLPLHGGLAERLRQVEKGLEAVEQQRETLLRLRAELLAKLRALRDRPVAAPPPPQVRSVPQPVGPEVSGRSAQNVLLVLGGVLVSIAALVFTVVSWGRLDIGGRTAVLLAVTGCALAAPLPLRRRRLSATAETFAAIGLALVLVDCLALRYAGLAGLDAVRAPGYWAFVTTLVSTGSVAYGCALRLRVPLLAGFLLARLPGLLLVFALRLDSFTAPATAMVATAAVDYPLLRELAGRPQWRTRLRMNALLPAAVVITTVWTATAGALALNASLAAGLDLWHKSDDDRLAVSLQAWLPLGALTLLALAVALPHPRFGYPGLGTTARRTAAATAGAAALAAAGGTLCTLLPAGWGAVGYAAPAALLTVAAAARLRRGRRDGRVIPVGLLVVAGGVVSAAALVSAVQLLPAVFEPSTSAHLRAAWVNGLTPGWSWHASTAALTCLWLLVATAGTVRVLGFTVDGADAALSAMTAVALALLPVAFGLPYPVVVGVVTALALAGGWWAAARQQIVAGPATAATLALLWALADRPATIAVLALGAALAVALTVRGRPAPAVTAALAVVALGAEAAAVGATAGFALPDLLLAVLAVAVATAPVAARIDARPVALAVEVAGYGLAAVALLLTTDHPGRLSFDLAVAGVAALGVALRADRRQIAPGVGVALLIGASWIRLAQWEIREPEAYGLSVAAAALVLGHLRRRRFPEIGSWPAYGLGLAVGLLPSVPALFADGHWLRPLLLGCAALTATVLGVRLRLQSPVVLGGATLLVVAVHELAPTVVQALGLLPRWAPLAAAGLLLLALGATYEQRLRDARRLHTAFRRLT</sequence>
<feature type="transmembrane region" description="Helical" evidence="2">
    <location>
        <begin position="331"/>
        <end position="352"/>
    </location>
</feature>
<feature type="transmembrane region" description="Helical" evidence="2">
    <location>
        <begin position="642"/>
        <end position="660"/>
    </location>
</feature>
<evidence type="ECO:0000313" key="3">
    <source>
        <dbReference type="EMBL" id="MQS16981.1"/>
    </source>
</evidence>
<dbReference type="InterPro" id="IPR058062">
    <property type="entry name" value="SCO7613_C"/>
</dbReference>
<feature type="transmembrane region" description="Helical" evidence="2">
    <location>
        <begin position="591"/>
        <end position="613"/>
    </location>
</feature>
<feature type="transmembrane region" description="Helical" evidence="2">
    <location>
        <begin position="202"/>
        <end position="220"/>
    </location>
</feature>
<feature type="transmembrane region" description="Helical" evidence="2">
    <location>
        <begin position="171"/>
        <end position="190"/>
    </location>
</feature>
<evidence type="ECO:0000313" key="4">
    <source>
        <dbReference type="Proteomes" id="UP000450000"/>
    </source>
</evidence>
<dbReference type="Proteomes" id="UP000450000">
    <property type="component" value="Unassembled WGS sequence"/>
</dbReference>
<feature type="transmembrane region" description="Helical" evidence="2">
    <location>
        <begin position="421"/>
        <end position="447"/>
    </location>
</feature>
<dbReference type="EMBL" id="WBOF01000003">
    <property type="protein sequence ID" value="MQS16981.1"/>
    <property type="molecule type" value="Genomic_DNA"/>
</dbReference>
<feature type="transmembrane region" description="Helical" evidence="2">
    <location>
        <begin position="691"/>
        <end position="710"/>
    </location>
</feature>
<feature type="transmembrane region" description="Helical" evidence="2">
    <location>
        <begin position="227"/>
        <end position="244"/>
    </location>
</feature>
<gene>
    <name evidence="3" type="ORF">F7Q99_33535</name>
</gene>
<organism evidence="3 4">
    <name type="scientific">Streptomyces kaniharaensis</name>
    <dbReference type="NCBI Taxonomy" id="212423"/>
    <lineage>
        <taxon>Bacteria</taxon>
        <taxon>Bacillati</taxon>
        <taxon>Actinomycetota</taxon>
        <taxon>Actinomycetes</taxon>
        <taxon>Kitasatosporales</taxon>
        <taxon>Streptomycetaceae</taxon>
        <taxon>Streptomyces</taxon>
    </lineage>
</organism>
<feature type="transmembrane region" description="Helical" evidence="2">
    <location>
        <begin position="524"/>
        <end position="541"/>
    </location>
</feature>
<evidence type="ECO:0000256" key="2">
    <source>
        <dbReference type="SAM" id="Phobius"/>
    </source>
</evidence>
<dbReference type="RefSeq" id="WP_153468795.1">
    <property type="nucleotide sequence ID" value="NZ_WBOF01000003.1"/>
</dbReference>
<protein>
    <submittedName>
        <fullName evidence="3">Uncharacterized protein</fullName>
    </submittedName>
</protein>
<feature type="transmembrane region" description="Helical" evidence="2">
    <location>
        <begin position="619"/>
        <end position="635"/>
    </location>
</feature>
<feature type="transmembrane region" description="Helical" evidence="2">
    <location>
        <begin position="745"/>
        <end position="763"/>
    </location>
</feature>
<feature type="transmembrane region" description="Helical" evidence="2">
    <location>
        <begin position="546"/>
        <end position="563"/>
    </location>
</feature>
<feature type="transmembrane region" description="Helical" evidence="2">
    <location>
        <begin position="769"/>
        <end position="788"/>
    </location>
</feature>
<keyword evidence="2" id="KW-1133">Transmembrane helix</keyword>
<name>A0A6N7L034_9ACTN</name>
<feature type="transmembrane region" description="Helical" evidence="2">
    <location>
        <begin position="392"/>
        <end position="409"/>
    </location>
</feature>
<accession>A0A6N7L034</accession>
<evidence type="ECO:0000256" key="1">
    <source>
        <dbReference type="SAM" id="Coils"/>
    </source>
</evidence>
<keyword evidence="2" id="KW-0812">Transmembrane</keyword>
<proteinExistence type="predicted"/>
<reference evidence="3 4" key="1">
    <citation type="submission" date="2019-09" db="EMBL/GenBank/DDBJ databases">
        <title>Genome Sequences of Streptomyces kaniharaensis ATCC 21070.</title>
        <authorList>
            <person name="Zhu W."/>
            <person name="De Crecy-Lagard V."/>
            <person name="Richards N.G."/>
        </authorList>
    </citation>
    <scope>NUCLEOTIDE SEQUENCE [LARGE SCALE GENOMIC DNA]</scope>
    <source>
        <strain evidence="3 4">SF-557</strain>
    </source>
</reference>
<dbReference type="AlphaFoldDB" id="A0A6N7L034"/>
<feature type="transmembrane region" description="Helical" evidence="2">
    <location>
        <begin position="289"/>
        <end position="311"/>
    </location>
</feature>
<feature type="transmembrane region" description="Helical" evidence="2">
    <location>
        <begin position="112"/>
        <end position="132"/>
    </location>
</feature>
<dbReference type="OrthoDB" id="3416299at2"/>
<feature type="transmembrane region" description="Helical" evidence="2">
    <location>
        <begin position="569"/>
        <end position="584"/>
    </location>
</feature>
<keyword evidence="2" id="KW-0472">Membrane</keyword>
<feature type="coiled-coil region" evidence="1">
    <location>
        <begin position="49"/>
        <end position="83"/>
    </location>
</feature>